<proteinExistence type="predicted"/>
<name>F2UFK7_SALR5</name>
<dbReference type="PANTHER" id="PTHR12266:SF0">
    <property type="entry name" value="MITOCHONDRIAL SODIUM_CALCIUM EXCHANGER PROTEIN"/>
    <property type="match status" value="1"/>
</dbReference>
<dbReference type="GO" id="GO:0016020">
    <property type="term" value="C:membrane"/>
    <property type="evidence" value="ECO:0007669"/>
    <property type="project" value="UniProtKB-SubCell"/>
</dbReference>
<evidence type="ECO:0000256" key="4">
    <source>
        <dbReference type="ARBA" id="ARBA00022989"/>
    </source>
</evidence>
<feature type="transmembrane region" description="Helical" evidence="7">
    <location>
        <begin position="126"/>
        <end position="146"/>
    </location>
</feature>
<evidence type="ECO:0000256" key="6">
    <source>
        <dbReference type="SAM" id="MobiDB-lite"/>
    </source>
</evidence>
<gene>
    <name evidence="9" type="ORF">PTSG_06644</name>
</gene>
<feature type="transmembrane region" description="Helical" evidence="7">
    <location>
        <begin position="614"/>
        <end position="633"/>
    </location>
</feature>
<feature type="transmembrane region" description="Helical" evidence="7">
    <location>
        <begin position="267"/>
        <end position="286"/>
    </location>
</feature>
<dbReference type="GO" id="GO:0008324">
    <property type="term" value="F:monoatomic cation transmembrane transporter activity"/>
    <property type="evidence" value="ECO:0007669"/>
    <property type="project" value="TreeGrafter"/>
</dbReference>
<keyword evidence="4 7" id="KW-1133">Transmembrane helix</keyword>
<feature type="compositionally biased region" description="Basic and acidic residues" evidence="6">
    <location>
        <begin position="455"/>
        <end position="466"/>
    </location>
</feature>
<dbReference type="STRING" id="946362.F2UFK7"/>
<evidence type="ECO:0000256" key="7">
    <source>
        <dbReference type="SAM" id="Phobius"/>
    </source>
</evidence>
<feature type="transmembrane region" description="Helical" evidence="7">
    <location>
        <begin position="761"/>
        <end position="781"/>
    </location>
</feature>
<dbReference type="FunCoup" id="F2UFK7">
    <property type="interactions" value="114"/>
</dbReference>
<keyword evidence="2" id="KW-0813">Transport</keyword>
<dbReference type="InterPro" id="IPR044880">
    <property type="entry name" value="NCX_ion-bd_dom_sf"/>
</dbReference>
<feature type="transmembrane region" description="Helical" evidence="7">
    <location>
        <begin position="645"/>
        <end position="663"/>
    </location>
</feature>
<feature type="domain" description="Sodium/calcium exchanger membrane region" evidence="8">
    <location>
        <begin position="232"/>
        <end position="374"/>
    </location>
</feature>
<organism evidence="10">
    <name type="scientific">Salpingoeca rosetta (strain ATCC 50818 / BSB-021)</name>
    <dbReference type="NCBI Taxonomy" id="946362"/>
    <lineage>
        <taxon>Eukaryota</taxon>
        <taxon>Choanoflagellata</taxon>
        <taxon>Craspedida</taxon>
        <taxon>Salpingoecidae</taxon>
        <taxon>Salpingoeca</taxon>
    </lineage>
</organism>
<evidence type="ECO:0000256" key="2">
    <source>
        <dbReference type="ARBA" id="ARBA00022448"/>
    </source>
</evidence>
<evidence type="ECO:0000259" key="8">
    <source>
        <dbReference type="Pfam" id="PF01699"/>
    </source>
</evidence>
<feature type="transmembrane region" description="Helical" evidence="7">
    <location>
        <begin position="356"/>
        <end position="380"/>
    </location>
</feature>
<feature type="transmembrane region" description="Helical" evidence="7">
    <location>
        <begin position="557"/>
        <end position="576"/>
    </location>
</feature>
<dbReference type="GeneID" id="16072591"/>
<dbReference type="AlphaFoldDB" id="F2UFK7"/>
<dbReference type="OMA" id="VKQPIDM"/>
<evidence type="ECO:0000256" key="1">
    <source>
        <dbReference type="ARBA" id="ARBA00004141"/>
    </source>
</evidence>
<comment type="subcellular location">
    <subcellularLocation>
        <location evidence="1">Membrane</location>
        <topology evidence="1">Multi-pass membrane protein</topology>
    </subcellularLocation>
</comment>
<sequence>MMSHDSAVAPPTPTADAFGGPCRDHSTMGSARRRSREGAGCPVCRMAATQSQISSGCAPDSRGRRRIRHSNTNRTCGAQLEGNVVNAARDPDVDGDESPLAMKSWPSSTAQKHCRKHRLERASRKALGYCVVFACVFVGLLVLSTVTNRVQQGQSTARVARSLDNGTLSLWLTDDIPPALENATCGNFHAHNDTCYFVKHAPDCAVDGGFINYLELPYCIFNTEPPAIVLLLLWLVFLFIALGVTAEDYFCPALSVISDTLKLSHNVAGVTFLAFGNGAPDIFSVYSSINNAKNGVQLAVGALFGAGTFVTTVVVGTVSFYYPFALTRRPFLRDVSTYLIATTWTYVVLWRQEITTAQAIGFCAVYIVYVLVVIVGRHIYQSRKKRRMDPIAEKKREARKEELREHPQHGSHRHPHSLAEAFDVAESIGIVAALGHDIQASHHTGATARVGMNGHEHARARAHERSGGSGDESDDDEMLDARIVETDSDVEHTAVTAAVVAAGGVREDELTGYGDEEPLLSSRTDLEPPPPAWTQFFRAIVPFTKDDFMEASIIGKAYIVLSIPVTIALTITTPVVDFDEEDERWVQYLTMLQCVVAPVFGIFGTGFGDVTIGGVYPVWLLGMMVGGVIALVIWTTTRASRPPRFHAVFGFVGFLVAVIWIYIVANEIVNLLQTLGRMFGISDAILGLTVLAWGNSIGDFVSNMTVARQGYPRMAVGAAFGGPALNMLLGIGISCTIACLRNDGHFPVKDQPSHQLAVSGGFLLLSLLSSMVIIPLCRFHASRKYGVYLWVLYLCYLASALALEFTGPS</sequence>
<dbReference type="OrthoDB" id="407410at2759"/>
<feature type="transmembrane region" description="Helical" evidence="7">
    <location>
        <begin position="227"/>
        <end position="246"/>
    </location>
</feature>
<feature type="region of interest" description="Disordered" evidence="6">
    <location>
        <begin position="455"/>
        <end position="475"/>
    </location>
</feature>
<dbReference type="PANTHER" id="PTHR12266">
    <property type="entry name" value="NA+/CA2+ K+ INDEPENDENT EXCHANGER"/>
    <property type="match status" value="1"/>
</dbReference>
<dbReference type="InterPro" id="IPR004837">
    <property type="entry name" value="NaCa_Exmemb"/>
</dbReference>
<evidence type="ECO:0000256" key="5">
    <source>
        <dbReference type="ARBA" id="ARBA00023136"/>
    </source>
</evidence>
<accession>F2UFK7</accession>
<evidence type="ECO:0000313" key="10">
    <source>
        <dbReference type="Proteomes" id="UP000007799"/>
    </source>
</evidence>
<dbReference type="Pfam" id="PF01699">
    <property type="entry name" value="Na_Ca_ex"/>
    <property type="match status" value="2"/>
</dbReference>
<dbReference type="EMBL" id="GL832972">
    <property type="protein sequence ID" value="EGD75575.1"/>
    <property type="molecule type" value="Genomic_DNA"/>
</dbReference>
<feature type="region of interest" description="Disordered" evidence="6">
    <location>
        <begin position="386"/>
        <end position="415"/>
    </location>
</feature>
<dbReference type="GO" id="GO:0006874">
    <property type="term" value="P:intracellular calcium ion homeostasis"/>
    <property type="evidence" value="ECO:0007669"/>
    <property type="project" value="TreeGrafter"/>
</dbReference>
<dbReference type="KEGG" id="sre:PTSG_06644"/>
<feature type="domain" description="Sodium/calcium exchanger membrane region" evidence="8">
    <location>
        <begin position="650"/>
        <end position="799"/>
    </location>
</feature>
<protein>
    <recommendedName>
        <fullName evidence="8">Sodium/calcium exchanger membrane region domain-containing protein</fullName>
    </recommendedName>
</protein>
<dbReference type="Proteomes" id="UP000007799">
    <property type="component" value="Unassembled WGS sequence"/>
</dbReference>
<dbReference type="InterPro" id="IPR051359">
    <property type="entry name" value="CaCA_antiporter"/>
</dbReference>
<evidence type="ECO:0000313" key="9">
    <source>
        <dbReference type="EMBL" id="EGD75575.1"/>
    </source>
</evidence>
<feature type="transmembrane region" description="Helical" evidence="7">
    <location>
        <begin position="588"/>
        <end position="607"/>
    </location>
</feature>
<reference evidence="9" key="1">
    <citation type="submission" date="2009-08" db="EMBL/GenBank/DDBJ databases">
        <title>Annotation of Salpingoeca rosetta.</title>
        <authorList>
            <consortium name="The Broad Institute Genome Sequencing Platform"/>
            <person name="Russ C."/>
            <person name="Cuomo C."/>
            <person name="Burger G."/>
            <person name="Gray M.W."/>
            <person name="Holland P.W.H."/>
            <person name="King N."/>
            <person name="Lang F.B.F."/>
            <person name="Roger A.J."/>
            <person name="Ruiz-Trillo I."/>
            <person name="Young S.K."/>
            <person name="Zeng Q."/>
            <person name="Gargeya S."/>
            <person name="Alvarado L."/>
            <person name="Berlin A."/>
            <person name="Chapman S.B."/>
            <person name="Chen Z."/>
            <person name="Freedman E."/>
            <person name="Gellesch M."/>
            <person name="Goldberg J."/>
            <person name="Griggs A."/>
            <person name="Gujja S."/>
            <person name="Heilman E."/>
            <person name="Heiman D."/>
            <person name="Howarth C."/>
            <person name="Mehta T."/>
            <person name="Neiman D."/>
            <person name="Pearson M."/>
            <person name="Roberts A."/>
            <person name="Saif S."/>
            <person name="Shea T."/>
            <person name="Shenoy N."/>
            <person name="Sisk P."/>
            <person name="Stolte C."/>
            <person name="Sykes S."/>
            <person name="White J."/>
            <person name="Yandava C."/>
            <person name="Haas B."/>
            <person name="Nusbaum C."/>
            <person name="Birren B."/>
        </authorList>
    </citation>
    <scope>NUCLEOTIDE SEQUENCE [LARGE SCALE GENOMIC DNA]</scope>
    <source>
        <strain evidence="9">ATCC 50818</strain>
    </source>
</reference>
<keyword evidence="5 7" id="KW-0472">Membrane</keyword>
<feature type="transmembrane region" description="Helical" evidence="7">
    <location>
        <begin position="714"/>
        <end position="740"/>
    </location>
</feature>
<feature type="compositionally biased region" description="Basic and acidic residues" evidence="6">
    <location>
        <begin position="388"/>
        <end position="408"/>
    </location>
</feature>
<keyword evidence="3 7" id="KW-0812">Transmembrane</keyword>
<keyword evidence="10" id="KW-1185">Reference proteome</keyword>
<dbReference type="Gene3D" id="1.20.1420.30">
    <property type="entry name" value="NCX, central ion-binding region"/>
    <property type="match status" value="2"/>
</dbReference>
<evidence type="ECO:0000256" key="3">
    <source>
        <dbReference type="ARBA" id="ARBA00022692"/>
    </source>
</evidence>
<dbReference type="RefSeq" id="XP_004992032.1">
    <property type="nucleotide sequence ID" value="XM_004991975.1"/>
</dbReference>
<feature type="transmembrane region" description="Helical" evidence="7">
    <location>
        <begin position="787"/>
        <end position="806"/>
    </location>
</feature>
<feature type="transmembrane region" description="Helical" evidence="7">
    <location>
        <begin position="298"/>
        <end position="324"/>
    </location>
</feature>
<feature type="region of interest" description="Disordered" evidence="6">
    <location>
        <begin position="1"/>
        <end position="35"/>
    </location>
</feature>
<dbReference type="InParanoid" id="F2UFK7"/>
<dbReference type="eggNOG" id="KOG2399">
    <property type="taxonomic scope" value="Eukaryota"/>
</dbReference>